<keyword evidence="3" id="KW-1185">Reference proteome</keyword>
<sequence>MTKTVRFAGQDDGFWSSSSAHSSFSSLDESSATNYLERCVLPPRLPIRKVSYCDLPDDAFSEDEEEIDLASPHISHKKKLLPPTILRKKSRYSSPPPPPPPNPCGDRHCRRQLGSVLDGTTAAAAETNHDAATNTTLLTEENDSSPLHVRGETKQVTTSQVLPTQTTRNDNHPSPLSQPNLSSLTEEVETLTRRLSLGGVSIRHQHENDDTE</sequence>
<feature type="region of interest" description="Disordered" evidence="1">
    <location>
        <begin position="137"/>
        <end position="188"/>
    </location>
</feature>
<dbReference type="AlphaFoldDB" id="A0A9K3PJY9"/>
<feature type="compositionally biased region" description="Basic residues" evidence="1">
    <location>
        <begin position="74"/>
        <end position="91"/>
    </location>
</feature>
<dbReference type="EMBL" id="JAGRRH010000018">
    <property type="protein sequence ID" value="KAG7350532.1"/>
    <property type="molecule type" value="Genomic_DNA"/>
</dbReference>
<feature type="compositionally biased region" description="Polar residues" evidence="1">
    <location>
        <begin position="154"/>
        <end position="168"/>
    </location>
</feature>
<protein>
    <submittedName>
        <fullName evidence="2">Uncharacterized protein</fullName>
    </submittedName>
</protein>
<feature type="compositionally biased region" description="Pro residues" evidence="1">
    <location>
        <begin position="94"/>
        <end position="103"/>
    </location>
</feature>
<dbReference type="Proteomes" id="UP000693970">
    <property type="component" value="Unassembled WGS sequence"/>
</dbReference>
<feature type="region of interest" description="Disordered" evidence="1">
    <location>
        <begin position="1"/>
        <end position="31"/>
    </location>
</feature>
<feature type="compositionally biased region" description="Low complexity" evidence="1">
    <location>
        <begin position="16"/>
        <end position="31"/>
    </location>
</feature>
<reference evidence="2" key="1">
    <citation type="journal article" date="2021" name="Sci. Rep.">
        <title>Diploid genomic architecture of Nitzschia inconspicua, an elite biomass production diatom.</title>
        <authorList>
            <person name="Oliver A."/>
            <person name="Podell S."/>
            <person name="Pinowska A."/>
            <person name="Traller J.C."/>
            <person name="Smith S.R."/>
            <person name="McClure R."/>
            <person name="Beliaev A."/>
            <person name="Bohutskyi P."/>
            <person name="Hill E.A."/>
            <person name="Rabines A."/>
            <person name="Zheng H."/>
            <person name="Allen L.Z."/>
            <person name="Kuo A."/>
            <person name="Grigoriev I.V."/>
            <person name="Allen A.E."/>
            <person name="Hazlebeck D."/>
            <person name="Allen E.E."/>
        </authorList>
    </citation>
    <scope>NUCLEOTIDE SEQUENCE</scope>
    <source>
        <strain evidence="2">Hildebrandi</strain>
    </source>
</reference>
<evidence type="ECO:0000256" key="1">
    <source>
        <dbReference type="SAM" id="MobiDB-lite"/>
    </source>
</evidence>
<evidence type="ECO:0000313" key="2">
    <source>
        <dbReference type="EMBL" id="KAG7350532.1"/>
    </source>
</evidence>
<evidence type="ECO:0000313" key="3">
    <source>
        <dbReference type="Proteomes" id="UP000693970"/>
    </source>
</evidence>
<reference evidence="2" key="2">
    <citation type="submission" date="2021-04" db="EMBL/GenBank/DDBJ databases">
        <authorList>
            <person name="Podell S."/>
        </authorList>
    </citation>
    <scope>NUCLEOTIDE SEQUENCE</scope>
    <source>
        <strain evidence="2">Hildebrandi</strain>
    </source>
</reference>
<organism evidence="2 3">
    <name type="scientific">Nitzschia inconspicua</name>
    <dbReference type="NCBI Taxonomy" id="303405"/>
    <lineage>
        <taxon>Eukaryota</taxon>
        <taxon>Sar</taxon>
        <taxon>Stramenopiles</taxon>
        <taxon>Ochrophyta</taxon>
        <taxon>Bacillariophyta</taxon>
        <taxon>Bacillariophyceae</taxon>
        <taxon>Bacillariophycidae</taxon>
        <taxon>Bacillariales</taxon>
        <taxon>Bacillariaceae</taxon>
        <taxon>Nitzschia</taxon>
    </lineage>
</organism>
<name>A0A9K3PJY9_9STRA</name>
<proteinExistence type="predicted"/>
<comment type="caution">
    <text evidence="2">The sequence shown here is derived from an EMBL/GenBank/DDBJ whole genome shotgun (WGS) entry which is preliminary data.</text>
</comment>
<accession>A0A9K3PJY9</accession>
<feature type="region of interest" description="Disordered" evidence="1">
    <location>
        <begin position="74"/>
        <end position="107"/>
    </location>
</feature>
<gene>
    <name evidence="2" type="ORF">IV203_009892</name>
</gene>
<feature type="compositionally biased region" description="Low complexity" evidence="1">
    <location>
        <begin position="173"/>
        <end position="184"/>
    </location>
</feature>